<feature type="chain" id="PRO_5043272632" evidence="4">
    <location>
        <begin position="23"/>
        <end position="424"/>
    </location>
</feature>
<dbReference type="Gene3D" id="3.90.550.10">
    <property type="entry name" value="Spore Coat Polysaccharide Biosynthesis Protein SpsA, Chain A"/>
    <property type="match status" value="1"/>
</dbReference>
<reference evidence="6" key="2">
    <citation type="submission" date="2024-04" db="EMBL/GenBank/DDBJ databases">
        <authorList>
            <person name="Chen Y."/>
            <person name="Shah S."/>
            <person name="Dougan E. K."/>
            <person name="Thang M."/>
            <person name="Chan C."/>
        </authorList>
    </citation>
    <scope>NUCLEOTIDE SEQUENCE [LARGE SCALE GENOMIC DNA]</scope>
</reference>
<feature type="signal peptide" evidence="4">
    <location>
        <begin position="1"/>
        <end position="22"/>
    </location>
</feature>
<comment type="similarity">
    <text evidence="1">Belongs to the glycosyltransferase 34 family.</text>
</comment>
<reference evidence="5" key="1">
    <citation type="submission" date="2022-10" db="EMBL/GenBank/DDBJ databases">
        <authorList>
            <person name="Chen Y."/>
            <person name="Dougan E. K."/>
            <person name="Chan C."/>
            <person name="Rhodes N."/>
            <person name="Thang M."/>
        </authorList>
    </citation>
    <scope>NUCLEOTIDE SEQUENCE</scope>
</reference>
<evidence type="ECO:0000313" key="7">
    <source>
        <dbReference type="EMBL" id="CAL4792348.1"/>
    </source>
</evidence>
<evidence type="ECO:0000256" key="2">
    <source>
        <dbReference type="ARBA" id="ARBA00022676"/>
    </source>
</evidence>
<sequence>MFAHDASWIFILSLGSLASCAADPGACTSEKIFARAVAEECGPLDAQSPTLDWTAFTGEIFEARSSVFIDGTSAAKQRLQQLLHLAGQSYFLAAQCPGAVATASYSLAEVQAGEDGDRAHWLRQLALLQLGLAMFPLAAHEECTQWPLRGRDLVSAFSRLGHKLFKQHRQPESRVDAGKVAVVSACGGLHTEFVRSSAQKQFRQYAERHGYDLYFFADAKELMERFHRRNLTFSNSPSFWRAYALQFVLDQRPGYDWLMWFDCDLIIDASQDQDLASLLAQHGVTSATEMLISADGWGIQPDLILLRASDWSRGFLENWTSLPSHHFLHGAARLPPELRSAERVALQHASLPHWQHWLQGDEIHWDSFSWKPEISLAMQLVTNIGTQDISVAATGTFALKDGACRGRSGARSQECQSRRLRISG</sequence>
<keyword evidence="4" id="KW-0732">Signal</keyword>
<evidence type="ECO:0000313" key="8">
    <source>
        <dbReference type="Proteomes" id="UP001152797"/>
    </source>
</evidence>
<dbReference type="GO" id="GO:0000139">
    <property type="term" value="C:Golgi membrane"/>
    <property type="evidence" value="ECO:0007669"/>
    <property type="project" value="TreeGrafter"/>
</dbReference>
<dbReference type="PANTHER" id="PTHR31306">
    <property type="entry name" value="ALPHA-1,6-MANNOSYLTRANSFERASE MNN11-RELATED"/>
    <property type="match status" value="1"/>
</dbReference>
<organism evidence="5">
    <name type="scientific">Cladocopium goreaui</name>
    <dbReference type="NCBI Taxonomy" id="2562237"/>
    <lineage>
        <taxon>Eukaryota</taxon>
        <taxon>Sar</taxon>
        <taxon>Alveolata</taxon>
        <taxon>Dinophyceae</taxon>
        <taxon>Suessiales</taxon>
        <taxon>Symbiodiniaceae</taxon>
        <taxon>Cladocopium</taxon>
    </lineage>
</organism>
<keyword evidence="8" id="KW-1185">Reference proteome</keyword>
<dbReference type="PANTHER" id="PTHR31306:SF4">
    <property type="entry name" value="ALPHA-1,2-GALACTOSYLTRANSFERASE"/>
    <property type="match status" value="1"/>
</dbReference>
<dbReference type="GO" id="GO:0016757">
    <property type="term" value="F:glycosyltransferase activity"/>
    <property type="evidence" value="ECO:0007669"/>
    <property type="project" value="UniProtKB-KW"/>
</dbReference>
<dbReference type="GO" id="GO:0006487">
    <property type="term" value="P:protein N-linked glycosylation"/>
    <property type="evidence" value="ECO:0007669"/>
    <property type="project" value="TreeGrafter"/>
</dbReference>
<evidence type="ECO:0000256" key="3">
    <source>
        <dbReference type="ARBA" id="ARBA00022679"/>
    </source>
</evidence>
<dbReference type="InterPro" id="IPR029044">
    <property type="entry name" value="Nucleotide-diphossugar_trans"/>
</dbReference>
<proteinExistence type="inferred from homology"/>
<name>A0A9P1GBT1_9DINO</name>
<evidence type="ECO:0000313" key="5">
    <source>
        <dbReference type="EMBL" id="CAI4005036.1"/>
    </source>
</evidence>
<gene>
    <name evidence="5" type="ORF">C1SCF055_LOCUS30792</name>
</gene>
<keyword evidence="3" id="KW-0808">Transferase</keyword>
<dbReference type="EMBL" id="CAMXCT030003557">
    <property type="protein sequence ID" value="CAL4792348.1"/>
    <property type="molecule type" value="Genomic_DNA"/>
</dbReference>
<dbReference type="AlphaFoldDB" id="A0A9P1GBT1"/>
<dbReference type="InterPro" id="IPR008630">
    <property type="entry name" value="Glyco_trans_34"/>
</dbReference>
<comment type="caution">
    <text evidence="5">The sequence shown here is derived from an EMBL/GenBank/DDBJ whole genome shotgun (WGS) entry which is preliminary data.</text>
</comment>
<dbReference type="OrthoDB" id="416708at2759"/>
<evidence type="ECO:0000256" key="4">
    <source>
        <dbReference type="SAM" id="SignalP"/>
    </source>
</evidence>
<keyword evidence="2" id="KW-0328">Glycosyltransferase</keyword>
<dbReference type="EMBL" id="CAMXCT010003557">
    <property type="protein sequence ID" value="CAI4005036.1"/>
    <property type="molecule type" value="Genomic_DNA"/>
</dbReference>
<protein>
    <submittedName>
        <fullName evidence="7">Pentatricopeptide repeat-containing protein, chloroplastic</fullName>
    </submittedName>
</protein>
<accession>A0A9P1GBT1</accession>
<evidence type="ECO:0000313" key="6">
    <source>
        <dbReference type="EMBL" id="CAL1158411.1"/>
    </source>
</evidence>
<dbReference type="EMBL" id="CAMXCT020003557">
    <property type="protein sequence ID" value="CAL1158411.1"/>
    <property type="molecule type" value="Genomic_DNA"/>
</dbReference>
<evidence type="ECO:0000256" key="1">
    <source>
        <dbReference type="ARBA" id="ARBA00005664"/>
    </source>
</evidence>
<dbReference type="Proteomes" id="UP001152797">
    <property type="component" value="Unassembled WGS sequence"/>
</dbReference>